<organism evidence="8">
    <name type="scientific">Strongyloides stercoralis</name>
    <name type="common">Threadworm</name>
    <dbReference type="NCBI Taxonomy" id="6248"/>
    <lineage>
        <taxon>Eukaryota</taxon>
        <taxon>Metazoa</taxon>
        <taxon>Ecdysozoa</taxon>
        <taxon>Nematoda</taxon>
        <taxon>Chromadorea</taxon>
        <taxon>Rhabditida</taxon>
        <taxon>Tylenchina</taxon>
        <taxon>Panagrolaimomorpha</taxon>
        <taxon>Strongyloidoidea</taxon>
        <taxon>Strongyloididae</taxon>
        <taxon>Strongyloides</taxon>
    </lineage>
</organism>
<accession>A0A0K0EDC8</accession>
<feature type="domain" description="ACB" evidence="6">
    <location>
        <begin position="32"/>
        <end position="120"/>
    </location>
</feature>
<dbReference type="InterPro" id="IPR035984">
    <property type="entry name" value="Acyl-CoA-binding_sf"/>
</dbReference>
<evidence type="ECO:0000313" key="8">
    <source>
        <dbReference type="WBParaSite" id="SSTP_0000749100.1"/>
    </source>
</evidence>
<dbReference type="PROSITE" id="PS51228">
    <property type="entry name" value="ACB_2"/>
    <property type="match status" value="1"/>
</dbReference>
<dbReference type="Pfam" id="PF12796">
    <property type="entry name" value="Ank_2"/>
    <property type="match status" value="1"/>
</dbReference>
<dbReference type="InterPro" id="IPR000582">
    <property type="entry name" value="Acyl-CoA-binding_protein"/>
</dbReference>
<dbReference type="AlphaFoldDB" id="A0A0K0EDC8"/>
<dbReference type="PANTHER" id="PTHR24119">
    <property type="entry name" value="ACYL-COA-BINDING DOMAIN-CONTAINING PROTEIN 6"/>
    <property type="match status" value="1"/>
</dbReference>
<dbReference type="STRING" id="6248.A0A0K0EDC8"/>
<evidence type="ECO:0000256" key="3">
    <source>
        <dbReference type="ARBA" id="ARBA00023043"/>
    </source>
</evidence>
<sequence>MFVLHMVAFYDWNFGLSVNEPETDNEIIDAILEKKFKKACQLLPSIIDKVSSNDSLYFYGRYKCATEGKPLYKNKPNIFDRVGNKKFSAWVDAYKVCLTKSKAMEEYINKIESITGIEISENTVVNNTTLSVDMKPSKMLHEEEDELDENADDNDKLLYEWKKILQSNDINSVEKILDSDRKDLLLNLWDESLKMNALHLAADSGRTLICGLLCLNGIDVNKQDGDGQTPMHIAIECDHEDVALILARHFPNLEIKNNEGKSVYDLLEEKRLRELTMSIEKIMFSEMNEEDQVKLGEF</sequence>
<evidence type="ECO:0000256" key="1">
    <source>
        <dbReference type="ARBA" id="ARBA00018419"/>
    </source>
</evidence>
<dbReference type="InterPro" id="IPR002110">
    <property type="entry name" value="Ankyrin_rpt"/>
</dbReference>
<dbReference type="WBParaSite" id="TCONS_00009500.p1">
    <property type="protein sequence ID" value="TCONS_00009500.p1"/>
    <property type="gene ID" value="XLOC_007304"/>
</dbReference>
<dbReference type="Gene3D" id="1.20.80.10">
    <property type="match status" value="1"/>
</dbReference>
<dbReference type="Pfam" id="PF00887">
    <property type="entry name" value="ACBP"/>
    <property type="match status" value="1"/>
</dbReference>
<evidence type="ECO:0000313" key="7">
    <source>
        <dbReference type="Proteomes" id="UP000035681"/>
    </source>
</evidence>
<dbReference type="Proteomes" id="UP000035681">
    <property type="component" value="Unplaced"/>
</dbReference>
<dbReference type="WBParaSite" id="SSTP_0000749100.1">
    <property type="protein sequence ID" value="SSTP_0000749100.1"/>
    <property type="gene ID" value="SSTP_0000749100"/>
</dbReference>
<protein>
    <recommendedName>
        <fullName evidence="1">Acyl-CoA-binding domain-containing protein 6</fullName>
    </recommendedName>
</protein>
<feature type="repeat" description="ANK" evidence="5">
    <location>
        <begin position="226"/>
        <end position="258"/>
    </location>
</feature>
<reference evidence="8" key="1">
    <citation type="submission" date="2015-08" db="UniProtKB">
        <authorList>
            <consortium name="WormBaseParasite"/>
        </authorList>
    </citation>
    <scope>IDENTIFICATION</scope>
</reference>
<dbReference type="PANTHER" id="PTHR24119:SF0">
    <property type="entry name" value="ACYL-COA-BINDING DOMAIN-CONTAINING PROTEIN 6"/>
    <property type="match status" value="1"/>
</dbReference>
<keyword evidence="7" id="KW-1185">Reference proteome</keyword>
<evidence type="ECO:0000256" key="4">
    <source>
        <dbReference type="ARBA" id="ARBA00023121"/>
    </source>
</evidence>
<evidence type="ECO:0000256" key="2">
    <source>
        <dbReference type="ARBA" id="ARBA00022737"/>
    </source>
</evidence>
<keyword evidence="3 5" id="KW-0040">ANK repeat</keyword>
<dbReference type="GO" id="GO:0000062">
    <property type="term" value="F:fatty-acyl-CoA binding"/>
    <property type="evidence" value="ECO:0007669"/>
    <property type="project" value="InterPro"/>
</dbReference>
<dbReference type="PROSITE" id="PS50088">
    <property type="entry name" value="ANK_REPEAT"/>
    <property type="match status" value="1"/>
</dbReference>
<evidence type="ECO:0000259" key="6">
    <source>
        <dbReference type="PROSITE" id="PS51228"/>
    </source>
</evidence>
<proteinExistence type="predicted"/>
<dbReference type="Gene3D" id="1.25.40.20">
    <property type="entry name" value="Ankyrin repeat-containing domain"/>
    <property type="match status" value="1"/>
</dbReference>
<dbReference type="SUPFAM" id="SSF47027">
    <property type="entry name" value="Acyl-CoA binding protein"/>
    <property type="match status" value="1"/>
</dbReference>
<keyword evidence="4" id="KW-0446">Lipid-binding</keyword>
<dbReference type="SUPFAM" id="SSF48403">
    <property type="entry name" value="Ankyrin repeat"/>
    <property type="match status" value="1"/>
</dbReference>
<keyword evidence="2" id="KW-0677">Repeat</keyword>
<dbReference type="SMART" id="SM00248">
    <property type="entry name" value="ANK"/>
    <property type="match status" value="2"/>
</dbReference>
<evidence type="ECO:0000256" key="5">
    <source>
        <dbReference type="PROSITE-ProRule" id="PRU00023"/>
    </source>
</evidence>
<dbReference type="InterPro" id="IPR014352">
    <property type="entry name" value="FERM/acyl-CoA-bd_prot_sf"/>
</dbReference>
<dbReference type="InterPro" id="IPR036770">
    <property type="entry name" value="Ankyrin_rpt-contain_sf"/>
</dbReference>
<name>A0A0K0EDC8_STRER</name>